<dbReference type="GO" id="GO:0006749">
    <property type="term" value="P:glutathione metabolic process"/>
    <property type="evidence" value="ECO:0007669"/>
    <property type="project" value="TreeGrafter"/>
</dbReference>
<dbReference type="Pfam" id="PF13409">
    <property type="entry name" value="GST_N_2"/>
    <property type="match status" value="1"/>
</dbReference>
<dbReference type="GO" id="GO:0005737">
    <property type="term" value="C:cytoplasm"/>
    <property type="evidence" value="ECO:0007669"/>
    <property type="project" value="InterPro"/>
</dbReference>
<dbReference type="STRING" id="279113.CPter91_4185"/>
<dbReference type="InterPro" id="IPR040079">
    <property type="entry name" value="Glutathione_S-Trfase"/>
</dbReference>
<sequence>MKLYSYFRSSASYRVRIALNLKGMAYDTVPVHLLKHGGEQLSQMYRTLNSDGLVPTMVEEEAAGGQAVLTQSLAILEYLEEVQPAPALLPAAALDRAFVRSIALSIACDIHPINNLRVLRYLVHELKVDENAKNAWYRHWCESGLAALETTLARDGRTGKFCFGDTPTFADCCLVPQIFNAQRLKCNLEAMPTLMRIYQNCQELDAFIQAAPQNQPDAEA</sequence>
<dbReference type="SUPFAM" id="SSF52833">
    <property type="entry name" value="Thioredoxin-like"/>
    <property type="match status" value="1"/>
</dbReference>
<dbReference type="NCBIfam" id="TIGR01262">
    <property type="entry name" value="maiA"/>
    <property type="match status" value="1"/>
</dbReference>
<feature type="domain" description="GST N-terminal" evidence="2">
    <location>
        <begin position="1"/>
        <end position="87"/>
    </location>
</feature>
<dbReference type="FunFam" id="1.20.1050.10:FF:000017">
    <property type="entry name" value="Maleylacetoacetate isomerase"/>
    <property type="match status" value="1"/>
</dbReference>
<accession>A0A127Q8U5</accession>
<proteinExistence type="inferred from homology"/>
<dbReference type="GO" id="GO:0016034">
    <property type="term" value="F:maleylacetoacetate isomerase activity"/>
    <property type="evidence" value="ECO:0007669"/>
    <property type="project" value="TreeGrafter"/>
</dbReference>
<dbReference type="InterPro" id="IPR036282">
    <property type="entry name" value="Glutathione-S-Trfase_C_sf"/>
</dbReference>
<dbReference type="Proteomes" id="UP000074561">
    <property type="component" value="Chromosome"/>
</dbReference>
<dbReference type="PATRIC" id="fig|279113.9.peg.4151"/>
<evidence type="ECO:0000313" key="4">
    <source>
        <dbReference type="EMBL" id="AMP06500.1"/>
    </source>
</evidence>
<dbReference type="KEGG" id="cpra:CPter91_4185"/>
<protein>
    <submittedName>
        <fullName evidence="4">Maleylacetoacetate isomerase</fullName>
    </submittedName>
</protein>
<feature type="domain" description="GST C-terminal" evidence="3">
    <location>
        <begin position="92"/>
        <end position="220"/>
    </location>
</feature>
<dbReference type="InterPro" id="IPR005955">
    <property type="entry name" value="GST_Zeta"/>
</dbReference>
<dbReference type="InterPro" id="IPR010987">
    <property type="entry name" value="Glutathione-S-Trfase_C-like"/>
</dbReference>
<dbReference type="SUPFAM" id="SSF47616">
    <property type="entry name" value="GST C-terminal domain-like"/>
    <property type="match status" value="1"/>
</dbReference>
<dbReference type="Gene3D" id="1.20.1050.10">
    <property type="match status" value="1"/>
</dbReference>
<evidence type="ECO:0000256" key="1">
    <source>
        <dbReference type="ARBA" id="ARBA00010007"/>
    </source>
</evidence>
<comment type="similarity">
    <text evidence="1">Belongs to the GST superfamily. Zeta family.</text>
</comment>
<dbReference type="PROSITE" id="PS50405">
    <property type="entry name" value="GST_CTER"/>
    <property type="match status" value="1"/>
</dbReference>
<keyword evidence="4" id="KW-0413">Isomerase</keyword>
<organism evidence="4 5">
    <name type="scientific">Collimonas pratensis</name>
    <dbReference type="NCBI Taxonomy" id="279113"/>
    <lineage>
        <taxon>Bacteria</taxon>
        <taxon>Pseudomonadati</taxon>
        <taxon>Pseudomonadota</taxon>
        <taxon>Betaproteobacteria</taxon>
        <taxon>Burkholderiales</taxon>
        <taxon>Oxalobacteraceae</taxon>
        <taxon>Collimonas</taxon>
    </lineage>
</organism>
<dbReference type="Pfam" id="PF13410">
    <property type="entry name" value="GST_C_2"/>
    <property type="match status" value="1"/>
</dbReference>
<dbReference type="InterPro" id="IPR034330">
    <property type="entry name" value="GST_Zeta_C"/>
</dbReference>
<dbReference type="InterPro" id="IPR004045">
    <property type="entry name" value="Glutathione_S-Trfase_N"/>
</dbReference>
<reference evidence="4 5" key="1">
    <citation type="submission" date="2015-11" db="EMBL/GenBank/DDBJ databases">
        <title>Exploring the genomic traits of fungus-feeding bacterial genus Collimonas.</title>
        <authorList>
            <person name="Song C."/>
            <person name="Schmidt R."/>
            <person name="de Jager V."/>
            <person name="Krzyzanowska D."/>
            <person name="Jongedijk E."/>
            <person name="Cankar K."/>
            <person name="Beekwilder J."/>
            <person name="van Veen A."/>
            <person name="de Boer W."/>
            <person name="van Veen J.A."/>
            <person name="Garbeva P."/>
        </authorList>
    </citation>
    <scope>NUCLEOTIDE SEQUENCE [LARGE SCALE GENOMIC DNA]</scope>
    <source>
        <strain evidence="4 5">Ter91</strain>
    </source>
</reference>
<dbReference type="GO" id="GO:0004364">
    <property type="term" value="F:glutathione transferase activity"/>
    <property type="evidence" value="ECO:0007669"/>
    <property type="project" value="TreeGrafter"/>
</dbReference>
<dbReference type="Gene3D" id="3.40.30.10">
    <property type="entry name" value="Glutaredoxin"/>
    <property type="match status" value="1"/>
</dbReference>
<evidence type="ECO:0000259" key="2">
    <source>
        <dbReference type="PROSITE" id="PS50404"/>
    </source>
</evidence>
<dbReference type="CDD" id="cd03042">
    <property type="entry name" value="GST_N_Zeta"/>
    <property type="match status" value="1"/>
</dbReference>
<dbReference type="PANTHER" id="PTHR42673">
    <property type="entry name" value="MALEYLACETOACETATE ISOMERASE"/>
    <property type="match status" value="1"/>
</dbReference>
<gene>
    <name evidence="4" type="primary">maiA</name>
    <name evidence="4" type="ORF">CPter91_4185</name>
</gene>
<dbReference type="CDD" id="cd03191">
    <property type="entry name" value="GST_C_Zeta"/>
    <property type="match status" value="1"/>
</dbReference>
<dbReference type="GO" id="GO:0006559">
    <property type="term" value="P:L-phenylalanine catabolic process"/>
    <property type="evidence" value="ECO:0007669"/>
    <property type="project" value="TreeGrafter"/>
</dbReference>
<dbReference type="InterPro" id="IPR036249">
    <property type="entry name" value="Thioredoxin-like_sf"/>
</dbReference>
<evidence type="ECO:0000259" key="3">
    <source>
        <dbReference type="PROSITE" id="PS50405"/>
    </source>
</evidence>
<dbReference type="SFLD" id="SFLDS00019">
    <property type="entry name" value="Glutathione_Transferase_(cytos"/>
    <property type="match status" value="1"/>
</dbReference>
<dbReference type="RefSeq" id="WP_061942993.1">
    <property type="nucleotide sequence ID" value="NZ_CP013234.1"/>
</dbReference>
<name>A0A127Q8U5_9BURK</name>
<dbReference type="SFLD" id="SFLDG00358">
    <property type="entry name" value="Main_(cytGST)"/>
    <property type="match status" value="1"/>
</dbReference>
<dbReference type="AlphaFoldDB" id="A0A127Q8U5"/>
<dbReference type="PROSITE" id="PS50404">
    <property type="entry name" value="GST_NTER"/>
    <property type="match status" value="1"/>
</dbReference>
<dbReference type="OrthoDB" id="509852at2"/>
<evidence type="ECO:0000313" key="5">
    <source>
        <dbReference type="Proteomes" id="UP000074561"/>
    </source>
</evidence>
<dbReference type="InterPro" id="IPR034333">
    <property type="entry name" value="GST_Zeta_N"/>
</dbReference>
<dbReference type="EMBL" id="CP013234">
    <property type="protein sequence ID" value="AMP06500.1"/>
    <property type="molecule type" value="Genomic_DNA"/>
</dbReference>
<dbReference type="PANTHER" id="PTHR42673:SF21">
    <property type="entry name" value="GLUTATHIONE S-TRANSFERASE YFCF"/>
    <property type="match status" value="1"/>
</dbReference>